<feature type="chain" id="PRO_5035740991" description="Serine aminopeptidase S33 domain-containing protein" evidence="2">
    <location>
        <begin position="25"/>
        <end position="409"/>
    </location>
</feature>
<keyword evidence="2" id="KW-0732">Signal</keyword>
<sequence length="409" mass="47579">MYLLFRRILTGLFKLLSIIRCLRQIIVQYVAFNPPEVGYLIRNRNEVIKALTLSPMQEERSKTFDERQSPLVQTKQPRRQSHQLTKEHLFTFYPRIKYYNTLQSAEYKQQMRNPKNQDQYPSQEFNFISNELKAMEIDNNPGLPISSYVLESKSGNLIASIYIEYQKSQQIILYSHGNSTDIGLMFDTYVDIVMECKINLFSYDYSGYGQSTGYPTDINLLYDIESAYIFLVDQLQFEPRNIIVYGYSIGSGPSTNLASRHNVGGLIIHSGLSSGLRVIDPKIQQTSYYDIFPNIDYIVDVTAPIYLLHGGADSMINVVHAEQLAQNANHLFSVWLVENGGHGDIESQWKKLYFKRLKRFLQCIFLFILDCSTAYIIRPLQKLKKRTSQHIYDEYNFDQENFQINLLEM</sequence>
<evidence type="ECO:0000313" key="3">
    <source>
        <dbReference type="EMBL" id="CAD8053624.1"/>
    </source>
</evidence>
<evidence type="ECO:0000313" key="4">
    <source>
        <dbReference type="Proteomes" id="UP000692954"/>
    </source>
</evidence>
<evidence type="ECO:0008006" key="5">
    <source>
        <dbReference type="Google" id="ProtNLM"/>
    </source>
</evidence>
<feature type="signal peptide" evidence="2">
    <location>
        <begin position="1"/>
        <end position="24"/>
    </location>
</feature>
<organism evidence="3 4">
    <name type="scientific">Paramecium sonneborni</name>
    <dbReference type="NCBI Taxonomy" id="65129"/>
    <lineage>
        <taxon>Eukaryota</taxon>
        <taxon>Sar</taxon>
        <taxon>Alveolata</taxon>
        <taxon>Ciliophora</taxon>
        <taxon>Intramacronucleata</taxon>
        <taxon>Oligohymenophorea</taxon>
        <taxon>Peniculida</taxon>
        <taxon>Parameciidae</taxon>
        <taxon>Paramecium</taxon>
    </lineage>
</organism>
<dbReference type="EMBL" id="CAJJDN010000007">
    <property type="protein sequence ID" value="CAD8053624.1"/>
    <property type="molecule type" value="Genomic_DNA"/>
</dbReference>
<keyword evidence="4" id="KW-1185">Reference proteome</keyword>
<comment type="caution">
    <text evidence="3">The sequence shown here is derived from an EMBL/GenBank/DDBJ whole genome shotgun (WGS) entry which is preliminary data.</text>
</comment>
<feature type="region of interest" description="Disordered" evidence="1">
    <location>
        <begin position="59"/>
        <end position="79"/>
    </location>
</feature>
<evidence type="ECO:0000256" key="2">
    <source>
        <dbReference type="SAM" id="SignalP"/>
    </source>
</evidence>
<dbReference type="PANTHER" id="PTHR12277:SF81">
    <property type="entry name" value="PROTEIN ABHD13"/>
    <property type="match status" value="1"/>
</dbReference>
<reference evidence="3" key="1">
    <citation type="submission" date="2021-01" db="EMBL/GenBank/DDBJ databases">
        <authorList>
            <consortium name="Genoscope - CEA"/>
            <person name="William W."/>
        </authorList>
    </citation>
    <scope>NUCLEOTIDE SEQUENCE</scope>
</reference>
<protein>
    <recommendedName>
        <fullName evidence="5">Serine aminopeptidase S33 domain-containing protein</fullName>
    </recommendedName>
</protein>
<dbReference type="OrthoDB" id="446723at2759"/>
<feature type="compositionally biased region" description="Basic and acidic residues" evidence="1">
    <location>
        <begin position="59"/>
        <end position="68"/>
    </location>
</feature>
<name>A0A8S1KRM1_9CILI</name>
<proteinExistence type="predicted"/>
<accession>A0A8S1KRM1</accession>
<dbReference type="AlphaFoldDB" id="A0A8S1KRM1"/>
<dbReference type="PANTHER" id="PTHR12277">
    <property type="entry name" value="ALPHA/BETA HYDROLASE DOMAIN-CONTAINING PROTEIN"/>
    <property type="match status" value="1"/>
</dbReference>
<gene>
    <name evidence="3" type="ORF">PSON_ATCC_30995.1.T0070459</name>
</gene>
<evidence type="ECO:0000256" key="1">
    <source>
        <dbReference type="SAM" id="MobiDB-lite"/>
    </source>
</evidence>
<dbReference type="Proteomes" id="UP000692954">
    <property type="component" value="Unassembled WGS sequence"/>
</dbReference>